<dbReference type="EMBL" id="CAJVPG010000352">
    <property type="protein sequence ID" value="CAG8398327.1"/>
    <property type="molecule type" value="Genomic_DNA"/>
</dbReference>
<feature type="non-terminal residue" evidence="1">
    <location>
        <position position="1"/>
    </location>
</feature>
<organism evidence="1 2">
    <name type="scientific">Penicillium salamii</name>
    <dbReference type="NCBI Taxonomy" id="1612424"/>
    <lineage>
        <taxon>Eukaryota</taxon>
        <taxon>Fungi</taxon>
        <taxon>Dikarya</taxon>
        <taxon>Ascomycota</taxon>
        <taxon>Pezizomycotina</taxon>
        <taxon>Eurotiomycetes</taxon>
        <taxon>Eurotiomycetidae</taxon>
        <taxon>Eurotiales</taxon>
        <taxon>Aspergillaceae</taxon>
        <taxon>Penicillium</taxon>
    </lineage>
</organism>
<reference evidence="1" key="1">
    <citation type="submission" date="2021-07" db="EMBL/GenBank/DDBJ databases">
        <authorList>
            <person name="Branca A.L. A."/>
        </authorList>
    </citation>
    <scope>NUCLEOTIDE SEQUENCE</scope>
</reference>
<evidence type="ECO:0000313" key="2">
    <source>
        <dbReference type="Proteomes" id="UP001152649"/>
    </source>
</evidence>
<sequence length="71" mass="7758">IPVTRVECEASNLVCSSSPLPMRSQAICPFIITTVGWTRNEWNVHIISALLSVDTMHQPCADVSTDTKSKA</sequence>
<accession>A0A9W4JKQ8</accession>
<protein>
    <submittedName>
        <fullName evidence="1">Uncharacterized protein</fullName>
    </submittedName>
</protein>
<dbReference type="AlphaFoldDB" id="A0A9W4JKQ8"/>
<dbReference type="OrthoDB" id="1193027at2759"/>
<keyword evidence="2" id="KW-1185">Reference proteome</keyword>
<evidence type="ECO:0000313" key="1">
    <source>
        <dbReference type="EMBL" id="CAG8398327.1"/>
    </source>
</evidence>
<name>A0A9W4JKQ8_9EURO</name>
<dbReference type="Proteomes" id="UP001152649">
    <property type="component" value="Unassembled WGS sequence"/>
</dbReference>
<gene>
    <name evidence="1" type="ORF">PSALAMII_LOCUS7519</name>
</gene>
<comment type="caution">
    <text evidence="1">The sequence shown here is derived from an EMBL/GenBank/DDBJ whole genome shotgun (WGS) entry which is preliminary data.</text>
</comment>
<proteinExistence type="predicted"/>